<evidence type="ECO:0000256" key="1">
    <source>
        <dbReference type="ARBA" id="ARBA00004814"/>
    </source>
</evidence>
<dbReference type="GO" id="GO:0009851">
    <property type="term" value="P:auxin biosynthetic process"/>
    <property type="evidence" value="ECO:0007669"/>
    <property type="project" value="UniProtKB-KW"/>
</dbReference>
<comment type="pathway">
    <text evidence="1">Plant hormone metabolism; auxin biosynthesis.</text>
</comment>
<comment type="catalytic activity">
    <reaction evidence="6">
        <text>L-tryptophan + O2 = indole-3-acetamide + CO2 + H2O</text>
        <dbReference type="Rhea" id="RHEA:16165"/>
        <dbReference type="ChEBI" id="CHEBI:15377"/>
        <dbReference type="ChEBI" id="CHEBI:15379"/>
        <dbReference type="ChEBI" id="CHEBI:16031"/>
        <dbReference type="ChEBI" id="CHEBI:16526"/>
        <dbReference type="ChEBI" id="CHEBI:57912"/>
        <dbReference type="EC" id="1.13.12.3"/>
    </reaction>
</comment>
<dbReference type="OrthoDB" id="337830at2"/>
<organism evidence="9 10">
    <name type="scientific">Pseudoxanthomonas composti</name>
    <dbReference type="NCBI Taxonomy" id="2137479"/>
    <lineage>
        <taxon>Bacteria</taxon>
        <taxon>Pseudomonadati</taxon>
        <taxon>Pseudomonadota</taxon>
        <taxon>Gammaproteobacteria</taxon>
        <taxon>Lysobacterales</taxon>
        <taxon>Lysobacteraceae</taxon>
        <taxon>Pseudoxanthomonas</taxon>
    </lineage>
</organism>
<name>A0A4Q1JW39_9GAMM</name>
<dbReference type="SUPFAM" id="SSF51905">
    <property type="entry name" value="FAD/NAD(P)-binding domain"/>
    <property type="match status" value="1"/>
</dbReference>
<dbReference type="InterPro" id="IPR050281">
    <property type="entry name" value="Flavin_monoamine_oxidase"/>
</dbReference>
<sequence>MPDASNPSPSRRELLRMIGLSAGGAAMYQAMIQLGFAAESSYTGPIKLEGRPRAGTSVLILGAGLAGMTAAWELRKAGYKVKILEYNDRAGGRNWSLYGGDTYTELGGATQHCRFDKGLYLNPGPWRIPYHHHAVLDTCKMLGVKLEPFIQVNYNAFLHNSQAFGGKPQRLRTIKADAQGHIAELLSKAIQQNALEAAVTGEDREKLLEGLRSWGALGKDHRYVKGTASSNRRGFEKDPGGGLSARPIPSQPLTLQDMLSADAWSGLVAGENYEMQTTMFQPVGGMGMIGKTFGKALGEVIRYRSKITEIRQDASGVTVSYEDLAAPGSTLTERADWCLCTLPLSILSQLPINVGPKMEAAISAVPYNASVKVGLQFKRRFWEQDERIYGGISYTDTPIRSIAYPATDYFSDGKGVLLGAYAGGQGAVELTSMTPEQRIEAALEYGSRIHPQYRAEFDNGIAVAWHRVPFTQGCAGRWTEDTRAEHYDNLCQIDGRIALAGEHASYIPAWMEGAITSAHDAIGRLHQHVLAGARP</sequence>
<evidence type="ECO:0000256" key="5">
    <source>
        <dbReference type="ARBA" id="ARBA00023070"/>
    </source>
</evidence>
<feature type="domain" description="Amine oxidase" evidence="8">
    <location>
        <begin position="65"/>
        <end position="521"/>
    </location>
</feature>
<dbReference type="GO" id="GO:0009063">
    <property type="term" value="P:amino acid catabolic process"/>
    <property type="evidence" value="ECO:0007669"/>
    <property type="project" value="TreeGrafter"/>
</dbReference>
<keyword evidence="10" id="KW-1185">Reference proteome</keyword>
<dbReference type="SUPFAM" id="SSF54373">
    <property type="entry name" value="FAD-linked reductases, C-terminal domain"/>
    <property type="match status" value="1"/>
</dbReference>
<dbReference type="Gene3D" id="1.20.1440.240">
    <property type="match status" value="1"/>
</dbReference>
<dbReference type="Gene3D" id="3.50.50.60">
    <property type="entry name" value="FAD/NAD(P)-binding domain"/>
    <property type="match status" value="1"/>
</dbReference>
<dbReference type="Gene3D" id="3.90.660.10">
    <property type="match status" value="1"/>
</dbReference>
<evidence type="ECO:0000313" key="10">
    <source>
        <dbReference type="Proteomes" id="UP000289784"/>
    </source>
</evidence>
<dbReference type="EC" id="1.13.12.3" evidence="3"/>
<dbReference type="GO" id="GO:0001716">
    <property type="term" value="F:L-amino-acid oxidase activity"/>
    <property type="evidence" value="ECO:0007669"/>
    <property type="project" value="TreeGrafter"/>
</dbReference>
<dbReference type="RefSeq" id="WP_129470608.1">
    <property type="nucleotide sequence ID" value="NZ_SAWZ01000003.1"/>
</dbReference>
<evidence type="ECO:0000256" key="2">
    <source>
        <dbReference type="ARBA" id="ARBA00005833"/>
    </source>
</evidence>
<dbReference type="InterPro" id="IPR006311">
    <property type="entry name" value="TAT_signal"/>
</dbReference>
<feature type="region of interest" description="Disordered" evidence="7">
    <location>
        <begin position="228"/>
        <end position="249"/>
    </location>
</feature>
<comment type="similarity">
    <text evidence="2">Belongs to the tryptophan 2-monooxygenase family.</text>
</comment>
<gene>
    <name evidence="9" type="ORF">EPA99_07605</name>
</gene>
<evidence type="ECO:0000256" key="7">
    <source>
        <dbReference type="SAM" id="MobiDB-lite"/>
    </source>
</evidence>
<evidence type="ECO:0000259" key="8">
    <source>
        <dbReference type="Pfam" id="PF01593"/>
    </source>
</evidence>
<dbReference type="Pfam" id="PF01593">
    <property type="entry name" value="Amino_oxidase"/>
    <property type="match status" value="1"/>
</dbReference>
<dbReference type="GO" id="GO:0050361">
    <property type="term" value="F:tryptophan 2-monooxygenase activity"/>
    <property type="evidence" value="ECO:0007669"/>
    <property type="project" value="UniProtKB-EC"/>
</dbReference>
<reference evidence="9 10" key="1">
    <citation type="submission" date="2019-01" db="EMBL/GenBank/DDBJ databases">
        <title>Pseudoxanthomonas composti sp. nov., isolated from compost.</title>
        <authorList>
            <person name="Yang G."/>
        </authorList>
    </citation>
    <scope>NUCLEOTIDE SEQUENCE [LARGE SCALE GENOMIC DNA]</scope>
    <source>
        <strain evidence="9 10">GSS15</strain>
    </source>
</reference>
<evidence type="ECO:0000256" key="6">
    <source>
        <dbReference type="ARBA" id="ARBA00047321"/>
    </source>
</evidence>
<comment type="caution">
    <text evidence="9">The sequence shown here is derived from an EMBL/GenBank/DDBJ whole genome shotgun (WGS) entry which is preliminary data.</text>
</comment>
<keyword evidence="5" id="KW-0073">Auxin biosynthesis</keyword>
<dbReference type="PROSITE" id="PS51318">
    <property type="entry name" value="TAT"/>
    <property type="match status" value="1"/>
</dbReference>
<evidence type="ECO:0000313" key="9">
    <source>
        <dbReference type="EMBL" id="RXR06501.1"/>
    </source>
</evidence>
<proteinExistence type="inferred from homology"/>
<dbReference type="Proteomes" id="UP000289784">
    <property type="component" value="Unassembled WGS sequence"/>
</dbReference>
<dbReference type="InterPro" id="IPR036188">
    <property type="entry name" value="FAD/NAD-bd_sf"/>
</dbReference>
<accession>A0A4Q1JW39</accession>
<evidence type="ECO:0000256" key="4">
    <source>
        <dbReference type="ARBA" id="ARBA00017871"/>
    </source>
</evidence>
<dbReference type="PANTHER" id="PTHR10742:SF342">
    <property type="entry name" value="AMINE OXIDASE"/>
    <property type="match status" value="1"/>
</dbReference>
<evidence type="ECO:0000256" key="3">
    <source>
        <dbReference type="ARBA" id="ARBA00012535"/>
    </source>
</evidence>
<dbReference type="PANTHER" id="PTHR10742">
    <property type="entry name" value="FLAVIN MONOAMINE OXIDASE"/>
    <property type="match status" value="1"/>
</dbReference>
<dbReference type="EMBL" id="SAWZ01000003">
    <property type="protein sequence ID" value="RXR06501.1"/>
    <property type="molecule type" value="Genomic_DNA"/>
</dbReference>
<dbReference type="InterPro" id="IPR002937">
    <property type="entry name" value="Amino_oxidase"/>
</dbReference>
<dbReference type="AlphaFoldDB" id="A0A4Q1JW39"/>
<protein>
    <recommendedName>
        <fullName evidence="4">Tryptophan 2-monooxygenase</fullName>
        <ecNumber evidence="3">1.13.12.3</ecNumber>
    </recommendedName>
</protein>